<organism evidence="2 3">
    <name type="scientific">Corynebacterium argentoratense DSM 44202</name>
    <dbReference type="NCBI Taxonomy" id="1348662"/>
    <lineage>
        <taxon>Bacteria</taxon>
        <taxon>Bacillati</taxon>
        <taxon>Actinomycetota</taxon>
        <taxon>Actinomycetes</taxon>
        <taxon>Mycobacteriales</taxon>
        <taxon>Corynebacteriaceae</taxon>
        <taxon>Corynebacterium</taxon>
    </lineage>
</organism>
<dbReference type="Gene3D" id="3.40.190.10">
    <property type="entry name" value="Periplasmic binding protein-like II"/>
    <property type="match status" value="1"/>
</dbReference>
<dbReference type="GeneID" id="78250679"/>
<keyword evidence="1" id="KW-0732">Signal</keyword>
<dbReference type="AlphaFoldDB" id="U3GWQ4"/>
<dbReference type="EMBL" id="CP006365">
    <property type="protein sequence ID" value="AGU14903.1"/>
    <property type="molecule type" value="Genomic_DNA"/>
</dbReference>
<feature type="signal peptide" evidence="1">
    <location>
        <begin position="1"/>
        <end position="22"/>
    </location>
</feature>
<reference evidence="2 3" key="1">
    <citation type="journal article" date="2013" name="Genome Announc.">
        <title>Whole-Genome Sequence of the Clinical Strain Corynebacterium argentoratense DSM 44202, Isolated from a Human Throat Specimen.</title>
        <authorList>
            <person name="Bomholt C."/>
            <person name="Glaub A."/>
            <person name="Gravermann K."/>
            <person name="Albersmeier A."/>
            <person name="Brinkrolf K."/>
            <person name="Ruckert C."/>
            <person name="Tauch A."/>
        </authorList>
    </citation>
    <scope>NUCLEOTIDE SEQUENCE [LARGE SCALE GENOMIC DNA]</scope>
    <source>
        <strain evidence="2">DSM 44202</strain>
    </source>
</reference>
<feature type="chain" id="PRO_5004643223" description="ABC-type glycine betaine transport system substrate-binding domain-containing protein" evidence="1">
    <location>
        <begin position="23"/>
        <end position="230"/>
    </location>
</feature>
<proteinExistence type="predicted"/>
<evidence type="ECO:0000256" key="1">
    <source>
        <dbReference type="SAM" id="SignalP"/>
    </source>
</evidence>
<dbReference type="eggNOG" id="ENOG5030TK4">
    <property type="taxonomic scope" value="Bacteria"/>
</dbReference>
<evidence type="ECO:0000313" key="2">
    <source>
        <dbReference type="EMBL" id="AGU14903.1"/>
    </source>
</evidence>
<dbReference type="RefSeq" id="WP_020976056.1">
    <property type="nucleotide sequence ID" value="NC_022198.1"/>
</dbReference>
<accession>U3GWQ4</accession>
<dbReference type="HOGENOM" id="CLU_084708_0_0_11"/>
<evidence type="ECO:0000313" key="3">
    <source>
        <dbReference type="Proteomes" id="UP000016943"/>
    </source>
</evidence>
<evidence type="ECO:0008006" key="4">
    <source>
        <dbReference type="Google" id="ProtNLM"/>
    </source>
</evidence>
<dbReference type="KEGG" id="caz:CARG_03775"/>
<protein>
    <recommendedName>
        <fullName evidence="4">ABC-type glycine betaine transport system substrate-binding domain-containing protein</fullName>
    </recommendedName>
</protein>
<name>U3GWQ4_9CORY</name>
<dbReference type="STRING" id="1348662.CARG_03775"/>
<gene>
    <name evidence="2" type="ORF">CARG_03775</name>
</gene>
<keyword evidence="3" id="KW-1185">Reference proteome</keyword>
<dbReference type="PATRIC" id="fig|1348662.3.peg.742"/>
<dbReference type="OrthoDB" id="4423830at2"/>
<dbReference type="Proteomes" id="UP000016943">
    <property type="component" value="Chromosome"/>
</dbReference>
<sequence>MRRRLSLGALCVALSVCTAACSQPAQRLLRDIGDRDTLLVTFNPVDTENWILAELYQTSLDSAGHQAYSHDNNDSVRQGYAALIRSIREGDADVAVVCTGTALELLDPAKAKELSEKFAAKGGQTADVNSGETRDEVYAAMVASLPETVAAANPSTTEGCENSAGETMLELPQNIVPIFRKHLLDHHDRQSLNKVSGMINRADLDELDDKAIELQSVSSAIKPYFIDNDI</sequence>